<gene>
    <name evidence="2" type="ORF">P7K49_001104</name>
</gene>
<feature type="region of interest" description="Disordered" evidence="1">
    <location>
        <begin position="58"/>
        <end position="84"/>
    </location>
</feature>
<reference evidence="2 3" key="1">
    <citation type="submission" date="2023-05" db="EMBL/GenBank/DDBJ databases">
        <title>B98-5 Cell Line De Novo Hybrid Assembly: An Optical Mapping Approach.</title>
        <authorList>
            <person name="Kananen K."/>
            <person name="Auerbach J.A."/>
            <person name="Kautto E."/>
            <person name="Blachly J.S."/>
        </authorList>
    </citation>
    <scope>NUCLEOTIDE SEQUENCE [LARGE SCALE GENOMIC DNA]</scope>
    <source>
        <strain evidence="2">B95-8</strain>
        <tissue evidence="2">Cell line</tissue>
    </source>
</reference>
<evidence type="ECO:0000256" key="1">
    <source>
        <dbReference type="SAM" id="MobiDB-lite"/>
    </source>
</evidence>
<protein>
    <submittedName>
        <fullName evidence="2">Uncharacterized protein</fullName>
    </submittedName>
</protein>
<feature type="non-terminal residue" evidence="2">
    <location>
        <position position="98"/>
    </location>
</feature>
<evidence type="ECO:0000313" key="3">
    <source>
        <dbReference type="Proteomes" id="UP001266305"/>
    </source>
</evidence>
<accession>A0ABQ9WDL5</accession>
<dbReference type="EMBL" id="JASSZA010000001">
    <property type="protein sequence ID" value="KAK2119718.1"/>
    <property type="molecule type" value="Genomic_DNA"/>
</dbReference>
<proteinExistence type="predicted"/>
<organism evidence="2 3">
    <name type="scientific">Saguinus oedipus</name>
    <name type="common">Cotton-top tamarin</name>
    <name type="synonym">Oedipomidas oedipus</name>
    <dbReference type="NCBI Taxonomy" id="9490"/>
    <lineage>
        <taxon>Eukaryota</taxon>
        <taxon>Metazoa</taxon>
        <taxon>Chordata</taxon>
        <taxon>Craniata</taxon>
        <taxon>Vertebrata</taxon>
        <taxon>Euteleostomi</taxon>
        <taxon>Mammalia</taxon>
        <taxon>Eutheria</taxon>
        <taxon>Euarchontoglires</taxon>
        <taxon>Primates</taxon>
        <taxon>Haplorrhini</taxon>
        <taxon>Platyrrhini</taxon>
        <taxon>Cebidae</taxon>
        <taxon>Callitrichinae</taxon>
        <taxon>Saguinus</taxon>
    </lineage>
</organism>
<feature type="compositionally biased region" description="Acidic residues" evidence="1">
    <location>
        <begin position="73"/>
        <end position="84"/>
    </location>
</feature>
<comment type="caution">
    <text evidence="2">The sequence shown here is derived from an EMBL/GenBank/DDBJ whole genome shotgun (WGS) entry which is preliminary data.</text>
</comment>
<keyword evidence="3" id="KW-1185">Reference proteome</keyword>
<name>A0ABQ9WDL5_SAGOE</name>
<sequence>HHGFYKETRSDCAATAYADFPPAGGLGPPLLPLTSLWPGRVGRRGAAAAADFSRAAAATDDNDDDFSRAAAATDDDDDDDDDDDFSRAAAAAFSLAGR</sequence>
<feature type="non-terminal residue" evidence="2">
    <location>
        <position position="1"/>
    </location>
</feature>
<dbReference type="Proteomes" id="UP001266305">
    <property type="component" value="Unassembled WGS sequence"/>
</dbReference>
<evidence type="ECO:0000313" key="2">
    <source>
        <dbReference type="EMBL" id="KAK2119718.1"/>
    </source>
</evidence>